<dbReference type="RefSeq" id="WP_380102049.1">
    <property type="nucleotide sequence ID" value="NZ_JBHRZG010000011.1"/>
</dbReference>
<comment type="caution">
    <text evidence="2">The sequence shown here is derived from an EMBL/GenBank/DDBJ whole genome shotgun (WGS) entry which is preliminary data.</text>
</comment>
<organism evidence="2 3">
    <name type="scientific">Deinococcus rufus</name>
    <dbReference type="NCBI Taxonomy" id="2136097"/>
    <lineage>
        <taxon>Bacteria</taxon>
        <taxon>Thermotogati</taxon>
        <taxon>Deinococcota</taxon>
        <taxon>Deinococci</taxon>
        <taxon>Deinococcales</taxon>
        <taxon>Deinococcaceae</taxon>
        <taxon>Deinococcus</taxon>
    </lineage>
</organism>
<evidence type="ECO:0000313" key="2">
    <source>
        <dbReference type="EMBL" id="MFC3833466.1"/>
    </source>
</evidence>
<dbReference type="EMBL" id="JBHRZG010000011">
    <property type="protein sequence ID" value="MFC3833466.1"/>
    <property type="molecule type" value="Genomic_DNA"/>
</dbReference>
<feature type="compositionally biased region" description="Pro residues" evidence="1">
    <location>
        <begin position="37"/>
        <end position="53"/>
    </location>
</feature>
<proteinExistence type="predicted"/>
<name>A0ABV7Z7S5_9DEIO</name>
<evidence type="ECO:0000313" key="3">
    <source>
        <dbReference type="Proteomes" id="UP001595803"/>
    </source>
</evidence>
<protein>
    <submittedName>
        <fullName evidence="2">Uncharacterized protein</fullName>
    </submittedName>
</protein>
<evidence type="ECO:0000256" key="1">
    <source>
        <dbReference type="SAM" id="MobiDB-lite"/>
    </source>
</evidence>
<keyword evidence="3" id="KW-1185">Reference proteome</keyword>
<dbReference type="Proteomes" id="UP001595803">
    <property type="component" value="Unassembled WGS sequence"/>
</dbReference>
<feature type="region of interest" description="Disordered" evidence="1">
    <location>
        <begin position="30"/>
        <end position="53"/>
    </location>
</feature>
<sequence length="69" mass="7169">MTAETLLVLAVLTAASTHALWAVWRRRRPGVSSPAAAPGPDPPGAPLHLPPTPTFTLEELLGEAPAEPP</sequence>
<reference evidence="3" key="1">
    <citation type="journal article" date="2019" name="Int. J. Syst. Evol. Microbiol.">
        <title>The Global Catalogue of Microorganisms (GCM) 10K type strain sequencing project: providing services to taxonomists for standard genome sequencing and annotation.</title>
        <authorList>
            <consortium name="The Broad Institute Genomics Platform"/>
            <consortium name="The Broad Institute Genome Sequencing Center for Infectious Disease"/>
            <person name="Wu L."/>
            <person name="Ma J."/>
        </authorList>
    </citation>
    <scope>NUCLEOTIDE SEQUENCE [LARGE SCALE GENOMIC DNA]</scope>
    <source>
        <strain evidence="3">CCTCC AB 2017081</strain>
    </source>
</reference>
<accession>A0ABV7Z7S5</accession>
<gene>
    <name evidence="2" type="ORF">ACFOSB_11420</name>
</gene>